<protein>
    <recommendedName>
        <fullName evidence="5">Peptidase S8/S53 domain-containing protein</fullName>
    </recommendedName>
</protein>
<name>A0AAV9XIS2_9PEZI</name>
<reference evidence="3 4" key="1">
    <citation type="submission" date="2019-10" db="EMBL/GenBank/DDBJ databases">
        <authorList>
            <person name="Palmer J.M."/>
        </authorList>
    </citation>
    <scope>NUCLEOTIDE SEQUENCE [LARGE SCALE GENOMIC DNA]</scope>
    <source>
        <strain evidence="3 4">TWF694</strain>
    </source>
</reference>
<proteinExistence type="predicted"/>
<dbReference type="Gene3D" id="3.40.50.200">
    <property type="entry name" value="Peptidase S8/S53 domain"/>
    <property type="match status" value="1"/>
</dbReference>
<keyword evidence="4" id="KW-1185">Reference proteome</keyword>
<keyword evidence="1" id="KW-0378">Hydrolase</keyword>
<feature type="region of interest" description="Disordered" evidence="2">
    <location>
        <begin position="501"/>
        <end position="534"/>
    </location>
</feature>
<evidence type="ECO:0008006" key="5">
    <source>
        <dbReference type="Google" id="ProtNLM"/>
    </source>
</evidence>
<organism evidence="3 4">
    <name type="scientific">Orbilia ellipsospora</name>
    <dbReference type="NCBI Taxonomy" id="2528407"/>
    <lineage>
        <taxon>Eukaryota</taxon>
        <taxon>Fungi</taxon>
        <taxon>Dikarya</taxon>
        <taxon>Ascomycota</taxon>
        <taxon>Pezizomycotina</taxon>
        <taxon>Orbiliomycetes</taxon>
        <taxon>Orbiliales</taxon>
        <taxon>Orbiliaceae</taxon>
        <taxon>Orbilia</taxon>
    </lineage>
</organism>
<evidence type="ECO:0000313" key="3">
    <source>
        <dbReference type="EMBL" id="KAK6541988.1"/>
    </source>
</evidence>
<dbReference type="AlphaFoldDB" id="A0AAV9XIS2"/>
<dbReference type="GO" id="GO:0004252">
    <property type="term" value="F:serine-type endopeptidase activity"/>
    <property type="evidence" value="ECO:0007669"/>
    <property type="project" value="InterPro"/>
</dbReference>
<feature type="region of interest" description="Disordered" evidence="2">
    <location>
        <begin position="110"/>
        <end position="135"/>
    </location>
</feature>
<comment type="caution">
    <text evidence="3">The sequence shown here is derived from an EMBL/GenBank/DDBJ whole genome shotgun (WGS) entry which is preliminary data.</text>
</comment>
<dbReference type="GO" id="GO:0006508">
    <property type="term" value="P:proteolysis"/>
    <property type="evidence" value="ECO:0007669"/>
    <property type="project" value="InterPro"/>
</dbReference>
<dbReference type="InterPro" id="IPR023827">
    <property type="entry name" value="Peptidase_S8_Asp-AS"/>
</dbReference>
<evidence type="ECO:0000256" key="2">
    <source>
        <dbReference type="SAM" id="MobiDB-lite"/>
    </source>
</evidence>
<dbReference type="Proteomes" id="UP001365542">
    <property type="component" value="Unassembled WGS sequence"/>
</dbReference>
<feature type="compositionally biased region" description="Basic and acidic residues" evidence="2">
    <location>
        <begin position="503"/>
        <end position="513"/>
    </location>
</feature>
<dbReference type="EMBL" id="JAVHJO010000003">
    <property type="protein sequence ID" value="KAK6541988.1"/>
    <property type="molecule type" value="Genomic_DNA"/>
</dbReference>
<accession>A0AAV9XIS2</accession>
<sequence>MVVVFLKKAYWKDSEKIQEVESAFEKILDPTQPFTDVWAANYKGIGTPFILIRGKYASIGNFIQKDSKAAAPEAIQYLSGWTVLEALELLSHRMVHYDIKQYPEINVPSEQKRGLQKSRKDKYQQNVTTNESEKGFQSKVVQKRTALPLYGDRDFLSQDMLMYSLPVDPGDDHVYNPPPFYDDSEGENIDIFVVDSGLADHADQLQTFKHAYQNNQIKGWLFPGGPLATTERREHRGEDEEEGGYPFHGTEMISKIIDENVGYARKANIWVGANYDQDDGDYDIYLLDLLFQVLEKIDDETARNPRFKAIINISCVFRIHRLGDVLNDYPDTVLTKQDKQYVQAYSELLDVLFDLLGERKNVIMVTVTGNGALASFVKVYGLSEGIAVPAFEVLPGGEQIPLEPPDYYDVDGASYVAPIVCSILATHLSANPKWSIKRVIDRLYSDAYWKGGRDEELRLVWTGIPDPTDTYLGSDSDYLDDPMDDCDSVYLGSDSDYLDDPTDIEKRAPNHRNDTKRRGRYCQTPTKNKQNKNINTAGGSFLSTKTVALIVTHWTTLKTTLETITAIKTATITKQVDVTNTVIISKTV</sequence>
<dbReference type="PROSITE" id="PS00136">
    <property type="entry name" value="SUBTILASE_ASP"/>
    <property type="match status" value="1"/>
</dbReference>
<dbReference type="InterPro" id="IPR036852">
    <property type="entry name" value="Peptidase_S8/S53_dom_sf"/>
</dbReference>
<evidence type="ECO:0000313" key="4">
    <source>
        <dbReference type="Proteomes" id="UP001365542"/>
    </source>
</evidence>
<evidence type="ECO:0000256" key="1">
    <source>
        <dbReference type="ARBA" id="ARBA00022801"/>
    </source>
</evidence>
<gene>
    <name evidence="3" type="ORF">TWF694_007761</name>
</gene>
<feature type="compositionally biased region" description="Polar residues" evidence="2">
    <location>
        <begin position="523"/>
        <end position="534"/>
    </location>
</feature>
<dbReference type="SUPFAM" id="SSF52743">
    <property type="entry name" value="Subtilisin-like"/>
    <property type="match status" value="1"/>
</dbReference>